<evidence type="ECO:0000256" key="1">
    <source>
        <dbReference type="SAM" id="Phobius"/>
    </source>
</evidence>
<organism evidence="2 3">
    <name type="scientific">Actinophytocola oryzae</name>
    <dbReference type="NCBI Taxonomy" id="502181"/>
    <lineage>
        <taxon>Bacteria</taxon>
        <taxon>Bacillati</taxon>
        <taxon>Actinomycetota</taxon>
        <taxon>Actinomycetes</taxon>
        <taxon>Pseudonocardiales</taxon>
        <taxon>Pseudonocardiaceae</taxon>
    </lineage>
</organism>
<feature type="transmembrane region" description="Helical" evidence="1">
    <location>
        <begin position="102"/>
        <end position="121"/>
    </location>
</feature>
<keyword evidence="1" id="KW-0812">Transmembrane</keyword>
<dbReference type="OrthoDB" id="3637348at2"/>
<keyword evidence="3" id="KW-1185">Reference proteome</keyword>
<evidence type="ECO:0000313" key="2">
    <source>
        <dbReference type="EMBL" id="TDV56387.1"/>
    </source>
</evidence>
<name>A0A4R7W438_9PSEU</name>
<sequence>MSDTFRKIIENVLPSVIEKRLSRGALYVTFWTVTGVLSLWFLMSGLVYGTLVMGGPLLLLAATRHQGLGRVHPLLLAFAAVMSFVPAFFLGRYQASEETPGGLVLVGFLVFLIWVTAYPTMLDKLDERFQLSAYPPDARNRTLPAEVRDQCAMYRVLLVRLWMAAMAMFAVDSTIVALLCLVALVVRRRWLAAVAGIACLLEAVVSIGFSGLSLTFEPLDVLAGVLAALQWYEAVKNPLWERQAHAGRW</sequence>
<evidence type="ECO:0000313" key="3">
    <source>
        <dbReference type="Proteomes" id="UP000294927"/>
    </source>
</evidence>
<comment type="caution">
    <text evidence="2">The sequence shown here is derived from an EMBL/GenBank/DDBJ whole genome shotgun (WGS) entry which is preliminary data.</text>
</comment>
<feature type="transmembrane region" description="Helical" evidence="1">
    <location>
        <begin position="193"/>
        <end position="216"/>
    </location>
</feature>
<dbReference type="RefSeq" id="WP_133901635.1">
    <property type="nucleotide sequence ID" value="NZ_SOCP01000002.1"/>
</dbReference>
<protein>
    <submittedName>
        <fullName evidence="2">Uncharacterized protein</fullName>
    </submittedName>
</protein>
<feature type="transmembrane region" description="Helical" evidence="1">
    <location>
        <begin position="162"/>
        <end position="186"/>
    </location>
</feature>
<accession>A0A4R7W438</accession>
<feature type="transmembrane region" description="Helical" evidence="1">
    <location>
        <begin position="71"/>
        <end position="90"/>
    </location>
</feature>
<keyword evidence="1" id="KW-1133">Transmembrane helix</keyword>
<dbReference type="Proteomes" id="UP000294927">
    <property type="component" value="Unassembled WGS sequence"/>
</dbReference>
<keyword evidence="1" id="KW-0472">Membrane</keyword>
<dbReference type="AlphaFoldDB" id="A0A4R7W438"/>
<proteinExistence type="predicted"/>
<gene>
    <name evidence="2" type="ORF">CLV71_102454</name>
</gene>
<feature type="transmembrane region" description="Helical" evidence="1">
    <location>
        <begin position="25"/>
        <end position="51"/>
    </location>
</feature>
<dbReference type="EMBL" id="SOCP01000002">
    <property type="protein sequence ID" value="TDV56387.1"/>
    <property type="molecule type" value="Genomic_DNA"/>
</dbReference>
<reference evidence="2 3" key="1">
    <citation type="submission" date="2019-03" db="EMBL/GenBank/DDBJ databases">
        <title>Genomic Encyclopedia of Archaeal and Bacterial Type Strains, Phase II (KMG-II): from individual species to whole genera.</title>
        <authorList>
            <person name="Goeker M."/>
        </authorList>
    </citation>
    <scope>NUCLEOTIDE SEQUENCE [LARGE SCALE GENOMIC DNA]</scope>
    <source>
        <strain evidence="2 3">DSM 45499</strain>
    </source>
</reference>